<proteinExistence type="predicted"/>
<gene>
    <name evidence="1" type="ORF">ADL12_39310</name>
</gene>
<evidence type="ECO:0000313" key="2">
    <source>
        <dbReference type="Proteomes" id="UP000053923"/>
    </source>
</evidence>
<dbReference type="AlphaFoldDB" id="A0A101JAV0"/>
<comment type="caution">
    <text evidence="1">The sequence shown here is derived from an EMBL/GenBank/DDBJ whole genome shotgun (WGS) entry which is preliminary data.</text>
</comment>
<dbReference type="RefSeq" id="WP_062712228.1">
    <property type="nucleotide sequence ID" value="NZ_LLZG01000387.1"/>
</dbReference>
<protein>
    <recommendedName>
        <fullName evidence="3">Immunity protein 53 of polymorphic toxin system</fullName>
    </recommendedName>
</protein>
<dbReference type="InterPro" id="IPR028228">
    <property type="entry name" value="Imm53"/>
</dbReference>
<evidence type="ECO:0000313" key="1">
    <source>
        <dbReference type="EMBL" id="KUL23378.1"/>
    </source>
</evidence>
<dbReference type="EMBL" id="LLZG01000387">
    <property type="protein sequence ID" value="KUL23378.1"/>
    <property type="molecule type" value="Genomic_DNA"/>
</dbReference>
<evidence type="ECO:0008006" key="3">
    <source>
        <dbReference type="Google" id="ProtNLM"/>
    </source>
</evidence>
<organism evidence="1 2">
    <name type="scientific">Streptomyces regalis</name>
    <dbReference type="NCBI Taxonomy" id="68262"/>
    <lineage>
        <taxon>Bacteria</taxon>
        <taxon>Bacillati</taxon>
        <taxon>Actinomycetota</taxon>
        <taxon>Actinomycetes</taxon>
        <taxon>Kitasatosporales</taxon>
        <taxon>Streptomycetaceae</taxon>
        <taxon>Streptomyces</taxon>
    </lineage>
</organism>
<name>A0A101JAV0_9ACTN</name>
<dbReference type="Proteomes" id="UP000053923">
    <property type="component" value="Unassembled WGS sequence"/>
</dbReference>
<accession>A0A101JAV0</accession>
<dbReference type="OrthoDB" id="3533713at2"/>
<keyword evidence="2" id="KW-1185">Reference proteome</keyword>
<dbReference type="Pfam" id="PF15580">
    <property type="entry name" value="Imm53"/>
    <property type="match status" value="1"/>
</dbReference>
<sequence length="120" mass="13211">MVAPDGRDPGTNALAGLVRWYRSQCDGDWEHEYGVRLASLDNPGWHIEVDLLETDAEGRLMPKRRTDDGQGKWLVAWSDGEMFRASCDPGSLPEMLGLFQEFVFHEARGSGSRGAAGAVC</sequence>
<reference evidence="2" key="1">
    <citation type="submission" date="2015-10" db="EMBL/GenBank/DDBJ databases">
        <authorList>
            <person name="Ju K.-S."/>
            <person name="Doroghazi J.R."/>
            <person name="Metcalf W.W."/>
        </authorList>
    </citation>
    <scope>NUCLEOTIDE SEQUENCE [LARGE SCALE GENOMIC DNA]</scope>
    <source>
        <strain evidence="2">NRRL 3151</strain>
    </source>
</reference>